<gene>
    <name evidence="2" type="ORF">GUJ93_ZPchr0006g45539</name>
</gene>
<organism evidence="2 3">
    <name type="scientific">Zizania palustris</name>
    <name type="common">Northern wild rice</name>
    <dbReference type="NCBI Taxonomy" id="103762"/>
    <lineage>
        <taxon>Eukaryota</taxon>
        <taxon>Viridiplantae</taxon>
        <taxon>Streptophyta</taxon>
        <taxon>Embryophyta</taxon>
        <taxon>Tracheophyta</taxon>
        <taxon>Spermatophyta</taxon>
        <taxon>Magnoliopsida</taxon>
        <taxon>Liliopsida</taxon>
        <taxon>Poales</taxon>
        <taxon>Poaceae</taxon>
        <taxon>BOP clade</taxon>
        <taxon>Oryzoideae</taxon>
        <taxon>Oryzeae</taxon>
        <taxon>Zizaniinae</taxon>
        <taxon>Zizania</taxon>
    </lineage>
</organism>
<feature type="compositionally biased region" description="Basic and acidic residues" evidence="1">
    <location>
        <begin position="105"/>
        <end position="128"/>
    </location>
</feature>
<feature type="region of interest" description="Disordered" evidence="1">
    <location>
        <begin position="100"/>
        <end position="128"/>
    </location>
</feature>
<name>A0A8J5VXI7_ZIZPA</name>
<dbReference type="EMBL" id="JAAALK010000283">
    <property type="protein sequence ID" value="KAG8076936.1"/>
    <property type="molecule type" value="Genomic_DNA"/>
</dbReference>
<evidence type="ECO:0000313" key="2">
    <source>
        <dbReference type="EMBL" id="KAG8076936.1"/>
    </source>
</evidence>
<dbReference type="Proteomes" id="UP000729402">
    <property type="component" value="Unassembled WGS sequence"/>
</dbReference>
<evidence type="ECO:0000256" key="1">
    <source>
        <dbReference type="SAM" id="MobiDB-lite"/>
    </source>
</evidence>
<accession>A0A8J5VXI7</accession>
<reference evidence="2" key="2">
    <citation type="submission" date="2021-02" db="EMBL/GenBank/DDBJ databases">
        <authorList>
            <person name="Kimball J.A."/>
            <person name="Haas M.W."/>
            <person name="Macchietto M."/>
            <person name="Kono T."/>
            <person name="Duquette J."/>
            <person name="Shao M."/>
        </authorList>
    </citation>
    <scope>NUCLEOTIDE SEQUENCE</scope>
    <source>
        <tissue evidence="2">Fresh leaf tissue</tissue>
    </source>
</reference>
<keyword evidence="3" id="KW-1185">Reference proteome</keyword>
<proteinExistence type="predicted"/>
<reference evidence="2" key="1">
    <citation type="journal article" date="2021" name="bioRxiv">
        <title>Whole Genome Assembly and Annotation of Northern Wild Rice, Zizania palustris L., Supports a Whole Genome Duplication in the Zizania Genus.</title>
        <authorList>
            <person name="Haas M."/>
            <person name="Kono T."/>
            <person name="Macchietto M."/>
            <person name="Millas R."/>
            <person name="McGilp L."/>
            <person name="Shao M."/>
            <person name="Duquette J."/>
            <person name="Hirsch C.N."/>
            <person name="Kimball J."/>
        </authorList>
    </citation>
    <scope>NUCLEOTIDE SEQUENCE</scope>
    <source>
        <tissue evidence="2">Fresh leaf tissue</tissue>
    </source>
</reference>
<comment type="caution">
    <text evidence="2">The sequence shown here is derived from an EMBL/GenBank/DDBJ whole genome shotgun (WGS) entry which is preliminary data.</text>
</comment>
<evidence type="ECO:0000313" key="3">
    <source>
        <dbReference type="Proteomes" id="UP000729402"/>
    </source>
</evidence>
<sequence>MRSPAARGAHRWKNPEKAAAAGHALSAAAVFCCRTAMVKEKASWPPPEMEMTGRSTFLAAVTLRAARGNCCLKPRVARVLITSQKLQSAVGPRLGCALPAAARGGTDDTPEKNCLEEQIRSDGGDQKL</sequence>
<dbReference type="AlphaFoldDB" id="A0A8J5VXI7"/>
<protein>
    <submittedName>
        <fullName evidence="2">Uncharacterized protein</fullName>
    </submittedName>
</protein>